<dbReference type="RefSeq" id="WP_002769083.1">
    <property type="nucleotide sequence ID" value="NZ_JH597773.1"/>
</dbReference>
<name>H2CIZ8_9LEPT</name>
<protein>
    <submittedName>
        <fullName evidence="1">Uncharacterized protein</fullName>
    </submittedName>
</protein>
<dbReference type="AlphaFoldDB" id="H2CIZ8"/>
<reference evidence="1 2" key="1">
    <citation type="submission" date="2011-10" db="EMBL/GenBank/DDBJ databases">
        <title>The Improved High-Quality Draft genome of Leptonema illini DSM 21528.</title>
        <authorList>
            <consortium name="US DOE Joint Genome Institute (JGI-PGF)"/>
            <person name="Lucas S."/>
            <person name="Copeland A."/>
            <person name="Lapidus A."/>
            <person name="Glavina del Rio T."/>
            <person name="Dalin E."/>
            <person name="Tice H."/>
            <person name="Bruce D."/>
            <person name="Goodwin L."/>
            <person name="Pitluck S."/>
            <person name="Peters L."/>
            <person name="Mikhailova N."/>
            <person name="Held B."/>
            <person name="Kyrpides N."/>
            <person name="Mavromatis K."/>
            <person name="Ivanova N."/>
            <person name="Markowitz V."/>
            <person name="Cheng J.-F."/>
            <person name="Hugenholtz P."/>
            <person name="Woyke T."/>
            <person name="Wu D."/>
            <person name="Gronow S."/>
            <person name="Wellnitz S."/>
            <person name="Brambilla E.-M."/>
            <person name="Klenk H.-P."/>
            <person name="Eisen J.A."/>
        </authorList>
    </citation>
    <scope>NUCLEOTIDE SEQUENCE [LARGE SCALE GENOMIC DNA]</scope>
    <source>
        <strain evidence="1 2">DSM 21528</strain>
    </source>
</reference>
<gene>
    <name evidence="1" type="ORF">Lepil_0207</name>
</gene>
<keyword evidence="2" id="KW-1185">Reference proteome</keyword>
<dbReference type="Proteomes" id="UP000005737">
    <property type="component" value="Unassembled WGS sequence"/>
</dbReference>
<organism evidence="1 2">
    <name type="scientific">Leptonema illini DSM 21528</name>
    <dbReference type="NCBI Taxonomy" id="929563"/>
    <lineage>
        <taxon>Bacteria</taxon>
        <taxon>Pseudomonadati</taxon>
        <taxon>Spirochaetota</taxon>
        <taxon>Spirochaetia</taxon>
        <taxon>Leptospirales</taxon>
        <taxon>Leptospiraceae</taxon>
        <taxon>Leptonema</taxon>
    </lineage>
</organism>
<evidence type="ECO:0000313" key="2">
    <source>
        <dbReference type="Proteomes" id="UP000005737"/>
    </source>
</evidence>
<evidence type="ECO:0000313" key="1">
    <source>
        <dbReference type="EMBL" id="EHQ04915.1"/>
    </source>
</evidence>
<accession>H2CIZ8</accession>
<sequence>MKRIFALLLLFALPLFALFADEITYGILMPDPPGPAIIHGLPPGYKYGTNQEERVMVIVREDEDYYTATVRWKIQAFADRKGNSAVEQLALHTEQCKAEPDACRIVETKSCKIKRAEKHVTDCRLIAQVFKDEEASYYVQRIFVDYQGSVGLPVSYQSTLMTRDADLFKSHRALHLQMTEDTFEPRYVMRIQDSSNRTYDEKQESEPAK</sequence>
<dbReference type="EMBL" id="JH597773">
    <property type="protein sequence ID" value="EHQ04915.1"/>
    <property type="molecule type" value="Genomic_DNA"/>
</dbReference>
<proteinExistence type="predicted"/>
<dbReference type="HOGENOM" id="CLU_1314145_0_0_12"/>